<dbReference type="GO" id="GO:0046961">
    <property type="term" value="F:proton-transporting ATPase activity, rotational mechanism"/>
    <property type="evidence" value="ECO:0007669"/>
    <property type="project" value="InterPro"/>
</dbReference>
<dbReference type="InterPro" id="IPR026028">
    <property type="entry name" value="V-type_ATPase_116kDa_su_euka"/>
</dbReference>
<evidence type="ECO:0000256" key="5">
    <source>
        <dbReference type="ARBA" id="ARBA00022781"/>
    </source>
</evidence>
<evidence type="ECO:0000256" key="9">
    <source>
        <dbReference type="RuleBase" id="RU361189"/>
    </source>
</evidence>
<dbReference type="RefSeq" id="XP_062623991.1">
    <property type="nucleotide sequence ID" value="XM_062768007.1"/>
</dbReference>
<comment type="function">
    <text evidence="9">Essential component of the vacuolar proton pump (V-ATPase), a multimeric enzyme that catalyzes the translocation of protons across the membranes. Required for assembly and activity of the V-ATPase.</text>
</comment>
<gene>
    <name evidence="12" type="primary">vph-1</name>
    <name evidence="12" type="ORF">LOC62_01G001512</name>
</gene>
<dbReference type="GO" id="GO:0000329">
    <property type="term" value="C:fungal-type vacuole membrane"/>
    <property type="evidence" value="ECO:0007669"/>
    <property type="project" value="TreeGrafter"/>
</dbReference>
<feature type="compositionally biased region" description="Polar residues" evidence="11">
    <location>
        <begin position="686"/>
        <end position="699"/>
    </location>
</feature>
<keyword evidence="10" id="KW-0175">Coiled coil</keyword>
<keyword evidence="4 9" id="KW-0812">Transmembrane</keyword>
<comment type="similarity">
    <text evidence="2 9">Belongs to the V-ATPase 116 kDa subunit family.</text>
</comment>
<dbReference type="PANTHER" id="PTHR11629:SF63">
    <property type="entry name" value="V-TYPE PROTON ATPASE SUBUNIT A"/>
    <property type="match status" value="1"/>
</dbReference>
<feature type="coiled-coil region" evidence="10">
    <location>
        <begin position="109"/>
        <end position="143"/>
    </location>
</feature>
<sequence>MAASQGTSYPSLFRSEEMSLVQLYIPSEVAHDTIYELAEMGDFQFKDLNPDLSAFQRPFTPRLRRLAEMARRLRLFKSSIASLDPPIGVTPLASIPPFPSVGPRAQSAFDDLDEKLKEHERRLAEMNRSWEELGKRKSELEEKKWVLRETAGFFNEAEHRHTEIRSSFEDAGDGTTPLLEAAAEYGNLPGESLAGFDLEFVAGTIDRTRMPTFERILWRVLRGNLYMNYSEIEEPFVDPVTGDKTFKDVFIIFAHGDELLAKIRKVAESMGGTLYTIDSQPDKRADALRETQTRLEDVDAVLYNVGQTRRVELGKIAESLESWRDAVRKEEEVYKTLNLLSYDQGRKTLVAEGWVPTRDITSIQLGLRRATETAGTSVPPILSELRTHQMPPTFHRTSAFTEGFQSIIDAYGMATYQEVNPGLFTVITFPFLFAVMFGDIGHGFLTLLAGGTMVLFDRKLARAGLGEIFEIFFFGRYIILLMGAFSIFTGFMYNDIFSKSLHIWHSGWEWPAHNTTVALTAESTGHIYPFGLDPNWHGSDNALVFTNSYKMKMSIIIGIVHMTFCLFLQIPNHLHFKKPLNIYAEFIPQLLYLWSIFGYLIPCIVYKWCVDWSTKDFPAPGLLNMLIYMFLKPGTIMEGTRLYSGQAFVQVVLLLIALITVPWMLCLKPYKLWKEHQKITAQGYQGLSANDNGRPSTSTDLEDEEEGVGQAVAVDEDEHPFEMGDIIIHQVIHTIEFCLGGVSNTASYLRLWALSLAHAQLSEVLYDMTISNAFKQPEESGLINGVIWTVLMFAVWFTLTICILCVMEGLSAFLHAMRLHWVEGASKHYMAGGYAFTPLTFAGINEDGEV</sequence>
<evidence type="ECO:0000313" key="13">
    <source>
        <dbReference type="Proteomes" id="UP000827549"/>
    </source>
</evidence>
<keyword evidence="8 9" id="KW-0472">Membrane</keyword>
<evidence type="ECO:0000256" key="6">
    <source>
        <dbReference type="ARBA" id="ARBA00022989"/>
    </source>
</evidence>
<dbReference type="AlphaFoldDB" id="A0AAF0Y493"/>
<accession>A0AAF0Y493</accession>
<keyword evidence="7 9" id="KW-0406">Ion transport</keyword>
<feature type="transmembrane region" description="Helical" evidence="9">
    <location>
        <begin position="786"/>
        <end position="810"/>
    </location>
</feature>
<dbReference type="EMBL" id="CP086714">
    <property type="protein sequence ID" value="WOO77959.1"/>
    <property type="molecule type" value="Genomic_DNA"/>
</dbReference>
<feature type="transmembrane region" description="Helical" evidence="9">
    <location>
        <begin position="553"/>
        <end position="570"/>
    </location>
</feature>
<dbReference type="GeneID" id="87804767"/>
<feature type="transmembrane region" description="Helical" evidence="9">
    <location>
        <begin position="468"/>
        <end position="493"/>
    </location>
</feature>
<keyword evidence="13" id="KW-1185">Reference proteome</keyword>
<protein>
    <recommendedName>
        <fullName evidence="9">V-type proton ATPase subunit a</fullName>
    </recommendedName>
</protein>
<keyword evidence="6 9" id="KW-1133">Transmembrane helix</keyword>
<dbReference type="InterPro" id="IPR002490">
    <property type="entry name" value="V-ATPase_116kDa_su"/>
</dbReference>
<keyword evidence="5 9" id="KW-0375">Hydrogen ion transport</keyword>
<dbReference type="GO" id="GO:0051117">
    <property type="term" value="F:ATPase binding"/>
    <property type="evidence" value="ECO:0007669"/>
    <property type="project" value="TreeGrafter"/>
</dbReference>
<evidence type="ECO:0000256" key="3">
    <source>
        <dbReference type="ARBA" id="ARBA00022448"/>
    </source>
</evidence>
<reference evidence="12" key="1">
    <citation type="submission" date="2023-10" db="EMBL/GenBank/DDBJ databases">
        <authorList>
            <person name="Noh H."/>
        </authorList>
    </citation>
    <scope>NUCLEOTIDE SEQUENCE</scope>
    <source>
        <strain evidence="12">DUCC4014</strain>
    </source>
</reference>
<dbReference type="Proteomes" id="UP000827549">
    <property type="component" value="Chromosome 1"/>
</dbReference>
<dbReference type="PIRSF" id="PIRSF001293">
    <property type="entry name" value="ATP6V0A1"/>
    <property type="match status" value="1"/>
</dbReference>
<name>A0AAF0Y493_9TREE</name>
<feature type="transmembrane region" description="Helical" evidence="9">
    <location>
        <begin position="647"/>
        <end position="667"/>
    </location>
</feature>
<evidence type="ECO:0000256" key="4">
    <source>
        <dbReference type="ARBA" id="ARBA00022692"/>
    </source>
</evidence>
<proteinExistence type="inferred from homology"/>
<dbReference type="PANTHER" id="PTHR11629">
    <property type="entry name" value="VACUOLAR PROTON ATPASES"/>
    <property type="match status" value="1"/>
</dbReference>
<dbReference type="GO" id="GO:0000220">
    <property type="term" value="C:vacuolar proton-transporting V-type ATPase, V0 domain"/>
    <property type="evidence" value="ECO:0007669"/>
    <property type="project" value="InterPro"/>
</dbReference>
<dbReference type="Pfam" id="PF01496">
    <property type="entry name" value="V_ATPase_I"/>
    <property type="match status" value="1"/>
</dbReference>
<evidence type="ECO:0000256" key="7">
    <source>
        <dbReference type="ARBA" id="ARBA00023065"/>
    </source>
</evidence>
<dbReference type="GO" id="GO:0007035">
    <property type="term" value="P:vacuolar acidification"/>
    <property type="evidence" value="ECO:0007669"/>
    <property type="project" value="TreeGrafter"/>
</dbReference>
<evidence type="ECO:0000256" key="1">
    <source>
        <dbReference type="ARBA" id="ARBA00004141"/>
    </source>
</evidence>
<comment type="subcellular location">
    <subcellularLocation>
        <location evidence="1">Membrane</location>
        <topology evidence="1">Multi-pass membrane protein</topology>
    </subcellularLocation>
</comment>
<feature type="transmembrane region" description="Helical" evidence="9">
    <location>
        <begin position="431"/>
        <end position="456"/>
    </location>
</feature>
<organism evidence="12 13">
    <name type="scientific">Vanrija pseudolonga</name>
    <dbReference type="NCBI Taxonomy" id="143232"/>
    <lineage>
        <taxon>Eukaryota</taxon>
        <taxon>Fungi</taxon>
        <taxon>Dikarya</taxon>
        <taxon>Basidiomycota</taxon>
        <taxon>Agaricomycotina</taxon>
        <taxon>Tremellomycetes</taxon>
        <taxon>Trichosporonales</taxon>
        <taxon>Trichosporonaceae</taxon>
        <taxon>Vanrija</taxon>
    </lineage>
</organism>
<feature type="transmembrane region" description="Helical" evidence="9">
    <location>
        <begin position="590"/>
        <end position="608"/>
    </location>
</feature>
<evidence type="ECO:0000256" key="2">
    <source>
        <dbReference type="ARBA" id="ARBA00009904"/>
    </source>
</evidence>
<evidence type="ECO:0000256" key="10">
    <source>
        <dbReference type="SAM" id="Coils"/>
    </source>
</evidence>
<keyword evidence="3 9" id="KW-0813">Transport</keyword>
<evidence type="ECO:0000256" key="8">
    <source>
        <dbReference type="ARBA" id="ARBA00023136"/>
    </source>
</evidence>
<evidence type="ECO:0000256" key="11">
    <source>
        <dbReference type="SAM" id="MobiDB-lite"/>
    </source>
</evidence>
<evidence type="ECO:0000313" key="12">
    <source>
        <dbReference type="EMBL" id="WOO77959.1"/>
    </source>
</evidence>
<feature type="region of interest" description="Disordered" evidence="11">
    <location>
        <begin position="686"/>
        <end position="708"/>
    </location>
</feature>